<keyword evidence="1" id="KW-0732">Signal</keyword>
<dbReference type="Pfam" id="PF02585">
    <property type="entry name" value="PIG-L"/>
    <property type="match status" value="1"/>
</dbReference>
<gene>
    <name evidence="2" type="ORF">DIT97_32870</name>
</gene>
<dbReference type="Gene3D" id="3.40.50.10320">
    <property type="entry name" value="LmbE-like"/>
    <property type="match status" value="1"/>
</dbReference>
<feature type="chain" id="PRO_5017629293" evidence="1">
    <location>
        <begin position="29"/>
        <end position="312"/>
    </location>
</feature>
<protein>
    <submittedName>
        <fullName evidence="2">GlcNAc-PI de-N-acetylase</fullName>
    </submittedName>
</protein>
<dbReference type="InterPro" id="IPR024078">
    <property type="entry name" value="LmbE-like_dom_sf"/>
</dbReference>
<dbReference type="Proteomes" id="UP000263642">
    <property type="component" value="Unassembled WGS sequence"/>
</dbReference>
<dbReference type="SUPFAM" id="SSF102588">
    <property type="entry name" value="LmbE-like"/>
    <property type="match status" value="1"/>
</dbReference>
<reference evidence="2 3" key="1">
    <citation type="journal article" date="2018" name="Nat. Biotechnol.">
        <title>A standardized bacterial taxonomy based on genome phylogeny substantially revises the tree of life.</title>
        <authorList>
            <person name="Parks D.H."/>
            <person name="Chuvochina M."/>
            <person name="Waite D.W."/>
            <person name="Rinke C."/>
            <person name="Skarshewski A."/>
            <person name="Chaumeil P.A."/>
            <person name="Hugenholtz P."/>
        </authorList>
    </citation>
    <scope>NUCLEOTIDE SEQUENCE [LARGE SCALE GENOMIC DNA]</scope>
    <source>
        <strain evidence="2">UBA9375</strain>
    </source>
</reference>
<accession>A0A3D3RFF2</accession>
<dbReference type="InterPro" id="IPR003737">
    <property type="entry name" value="GlcNAc_PI_deacetylase-related"/>
</dbReference>
<evidence type="ECO:0000313" key="2">
    <source>
        <dbReference type="EMBL" id="HCO27561.1"/>
    </source>
</evidence>
<dbReference type="PANTHER" id="PTHR12993:SF11">
    <property type="entry name" value="N-ACETYLGLUCOSAMINYL-PHOSPHATIDYLINOSITOL DE-N-ACETYLASE"/>
    <property type="match status" value="1"/>
</dbReference>
<dbReference type="AlphaFoldDB" id="A0A3D3RFF2"/>
<proteinExistence type="predicted"/>
<evidence type="ECO:0000313" key="3">
    <source>
        <dbReference type="Proteomes" id="UP000263642"/>
    </source>
</evidence>
<dbReference type="EMBL" id="DQAY01000201">
    <property type="protein sequence ID" value="HCO27561.1"/>
    <property type="molecule type" value="Genomic_DNA"/>
</dbReference>
<dbReference type="PANTHER" id="PTHR12993">
    <property type="entry name" value="N-ACETYLGLUCOSAMINYL-PHOSPHATIDYLINOSITOL DE-N-ACETYLASE-RELATED"/>
    <property type="match status" value="1"/>
</dbReference>
<dbReference type="RefSeq" id="WP_154933348.1">
    <property type="nucleotide sequence ID" value="NZ_CAXBMG010000015.1"/>
</dbReference>
<evidence type="ECO:0000256" key="1">
    <source>
        <dbReference type="SAM" id="SignalP"/>
    </source>
</evidence>
<dbReference type="GO" id="GO:0016811">
    <property type="term" value="F:hydrolase activity, acting on carbon-nitrogen (but not peptide) bonds, in linear amides"/>
    <property type="evidence" value="ECO:0007669"/>
    <property type="project" value="TreeGrafter"/>
</dbReference>
<name>A0A3D3RFF2_9PLAN</name>
<comment type="caution">
    <text evidence="2">The sequence shown here is derived from an EMBL/GenBank/DDBJ whole genome shotgun (WGS) entry which is preliminary data.</text>
</comment>
<feature type="signal peptide" evidence="1">
    <location>
        <begin position="1"/>
        <end position="28"/>
    </location>
</feature>
<sequence length="312" mass="34886">MMLILRNTICSTLFLTLSFLCHIPSLQADEETPLRIICFGAHPDDAEYKNGGTAALWAQQGHKVKLVSVTNGDIGHFEMAGGTLAQRRAAEVKAAGKILGVESEVLDIHDGELLPTLENRKKIVKLIREWNADLVISHRPWDYHPDHRYVGVLVQDAAFMVTVPYFCPDIPRLKKNPVFMYSSDGFQKPYPFRPDVVVAVDNVFDQKLKAVAQLVSQSLEGGAGGSPERAAKVPPADPPELRIEFLRPAWSRRQSSEANKYRTELINIYGEEVGKQVKFAESFELCEYGSKPNKKMLLKLFPIQASIPVTEK</sequence>
<organism evidence="2 3">
    <name type="scientific">Gimesia maris</name>
    <dbReference type="NCBI Taxonomy" id="122"/>
    <lineage>
        <taxon>Bacteria</taxon>
        <taxon>Pseudomonadati</taxon>
        <taxon>Planctomycetota</taxon>
        <taxon>Planctomycetia</taxon>
        <taxon>Planctomycetales</taxon>
        <taxon>Planctomycetaceae</taxon>
        <taxon>Gimesia</taxon>
    </lineage>
</organism>